<dbReference type="Proteomes" id="UP000831068">
    <property type="component" value="Chromosome"/>
</dbReference>
<proteinExistence type="predicted"/>
<evidence type="ECO:0000256" key="1">
    <source>
        <dbReference type="SAM" id="SignalP"/>
    </source>
</evidence>
<evidence type="ECO:0000313" key="2">
    <source>
        <dbReference type="EMBL" id="UOE39360.1"/>
    </source>
</evidence>
<dbReference type="EMBL" id="CP094529">
    <property type="protein sequence ID" value="UOE39360.1"/>
    <property type="molecule type" value="Genomic_DNA"/>
</dbReference>
<feature type="signal peptide" evidence="1">
    <location>
        <begin position="1"/>
        <end position="20"/>
    </location>
</feature>
<accession>A0ABY4BJW4</accession>
<gene>
    <name evidence="2" type="ORF">MTP08_06190</name>
</gene>
<evidence type="ECO:0000313" key="3">
    <source>
        <dbReference type="Proteomes" id="UP000831068"/>
    </source>
</evidence>
<feature type="chain" id="PRO_5046800137" evidence="1">
    <location>
        <begin position="21"/>
        <end position="235"/>
    </location>
</feature>
<sequence length="235" mass="25008">MMKYYLSCSALLFCMLFSKAQNIGIGTTNPTSNLHIKSDKDYILRIIDGTNTDNEQFAIAAADATGLLVKTPTTVFKKIAISTLGASGVTLATEDTWEDTGTTISLEVGRWLVQTAIAIEPSADVSSFIGDYSKYITVLGSLADSTGALVPTQNIEGDSKGTFGGNGLFRGILETPSTIGVMKGLIVINNNSGSTKTYRLIAKLQRGSAGLSAINIKEFAKITKAQNLLFALPFF</sequence>
<protein>
    <submittedName>
        <fullName evidence="2">Uncharacterized protein</fullName>
    </submittedName>
</protein>
<organism evidence="2 3">
    <name type="scientific">Chryseobacterium oryzae</name>
    <dbReference type="NCBI Taxonomy" id="2929799"/>
    <lineage>
        <taxon>Bacteria</taxon>
        <taxon>Pseudomonadati</taxon>
        <taxon>Bacteroidota</taxon>
        <taxon>Flavobacteriia</taxon>
        <taxon>Flavobacteriales</taxon>
        <taxon>Weeksellaceae</taxon>
        <taxon>Chryseobacterium group</taxon>
        <taxon>Chryseobacterium</taxon>
    </lineage>
</organism>
<name>A0ABY4BJW4_9FLAO</name>
<keyword evidence="1" id="KW-0732">Signal</keyword>
<reference evidence="2 3" key="1">
    <citation type="submission" date="2022-03" db="EMBL/GenBank/DDBJ databases">
        <title>Chryseobacterium sp. isolated from the Andong Sikhe.</title>
        <authorList>
            <person name="Won M."/>
            <person name="Kim S.-J."/>
            <person name="Kwon S.-W."/>
        </authorList>
    </citation>
    <scope>NUCLEOTIDE SEQUENCE [LARGE SCALE GENOMIC DNA]</scope>
    <source>
        <strain evidence="2 3">ADR-1</strain>
    </source>
</reference>
<dbReference type="RefSeq" id="WP_243577531.1">
    <property type="nucleotide sequence ID" value="NZ_CP094529.1"/>
</dbReference>
<keyword evidence="3" id="KW-1185">Reference proteome</keyword>